<accession>A0ACC3Z2H2</accession>
<protein>
    <submittedName>
        <fullName evidence="1">Uncharacterized protein</fullName>
    </submittedName>
</protein>
<gene>
    <name evidence="1" type="ORF">CTRU02_204896</name>
</gene>
<proteinExistence type="predicted"/>
<keyword evidence="2" id="KW-1185">Reference proteome</keyword>
<sequence length="115" mass="12233">MATKTVTNDAQMQLNAETAQKPSAPQKKSLYQRYKDSKRGEISEEDLVKYTGLTKAGLKEWAKDRPGVGGNQAAGKIDVGNTTGLGGMMAASGYGGWGPDSNAPNKFPPNKTNKN</sequence>
<organism evidence="1 2">
    <name type="scientific">Colletotrichum truncatum</name>
    <name type="common">Anthracnose fungus</name>
    <name type="synonym">Colletotrichum capsici</name>
    <dbReference type="NCBI Taxonomy" id="5467"/>
    <lineage>
        <taxon>Eukaryota</taxon>
        <taxon>Fungi</taxon>
        <taxon>Dikarya</taxon>
        <taxon>Ascomycota</taxon>
        <taxon>Pezizomycotina</taxon>
        <taxon>Sordariomycetes</taxon>
        <taxon>Hypocreomycetidae</taxon>
        <taxon>Glomerellales</taxon>
        <taxon>Glomerellaceae</taxon>
        <taxon>Colletotrichum</taxon>
        <taxon>Colletotrichum truncatum species complex</taxon>
    </lineage>
</organism>
<comment type="caution">
    <text evidence="1">The sequence shown here is derived from an EMBL/GenBank/DDBJ whole genome shotgun (WGS) entry which is preliminary data.</text>
</comment>
<reference evidence="1 2" key="1">
    <citation type="journal article" date="2020" name="Phytopathology">
        <title>Genome Sequence Resources of Colletotrichum truncatum, C. plurivorum, C. musicola, and C. sojae: Four Species Pathogenic to Soybean (Glycine max).</title>
        <authorList>
            <person name="Rogerio F."/>
            <person name="Boufleur T.R."/>
            <person name="Ciampi-Guillardi M."/>
            <person name="Sukno S.A."/>
            <person name="Thon M.R."/>
            <person name="Massola Junior N.S."/>
            <person name="Baroncelli R."/>
        </authorList>
    </citation>
    <scope>NUCLEOTIDE SEQUENCE [LARGE SCALE GENOMIC DNA]</scope>
    <source>
        <strain evidence="1 2">CMES1059</strain>
    </source>
</reference>
<evidence type="ECO:0000313" key="2">
    <source>
        <dbReference type="Proteomes" id="UP000805649"/>
    </source>
</evidence>
<dbReference type="Proteomes" id="UP000805649">
    <property type="component" value="Unassembled WGS sequence"/>
</dbReference>
<name>A0ACC3Z2H2_COLTU</name>
<evidence type="ECO:0000313" key="1">
    <source>
        <dbReference type="EMBL" id="KAL0938286.1"/>
    </source>
</evidence>
<dbReference type="EMBL" id="VUJX02000003">
    <property type="protein sequence ID" value="KAL0938286.1"/>
    <property type="molecule type" value="Genomic_DNA"/>
</dbReference>